<dbReference type="PANTHER" id="PTHR42901">
    <property type="entry name" value="ALCOHOL DEHYDROGENASE"/>
    <property type="match status" value="1"/>
</dbReference>
<gene>
    <name evidence="3" type="ORF">EN45_038610</name>
</gene>
<dbReference type="InterPro" id="IPR002347">
    <property type="entry name" value="SDR_fam"/>
</dbReference>
<evidence type="ECO:0000313" key="3">
    <source>
        <dbReference type="EMBL" id="KZN93676.1"/>
    </source>
</evidence>
<sequence length="286" mass="31381">MSKLESFPRPTVTYHSQTYDRISQHHGFNGAGKTILVTGGSSGVGYSICKAFAQANVARIAIISRSQGPQAQAKSELEAAYPSTEILIYQASITDSIRMTNILQDLGTVDVLVLCAAVVHRQVKATEVSAKEIQDAFDVNVIAPFNITKAYLETPLPAGGTKTIINITSAAAQTRSPFRVGYGPSKAAITQVMQHFAWERESEAVRVFSFHPGVFYTPSVAEHYAEDARVWEDINLPAHFAVWLAGPESGFLNGRYVWANWDVDELIMLKDRLSEDRSFLTIGLVV</sequence>
<dbReference type="Gene3D" id="3.40.50.720">
    <property type="entry name" value="NAD(P)-binding Rossmann-like Domain"/>
    <property type="match status" value="1"/>
</dbReference>
<dbReference type="SUPFAM" id="SSF51735">
    <property type="entry name" value="NAD(P)-binding Rossmann-fold domains"/>
    <property type="match status" value="1"/>
</dbReference>
<dbReference type="InterPro" id="IPR036291">
    <property type="entry name" value="NAD(P)-bd_dom_sf"/>
</dbReference>
<evidence type="ECO:0000256" key="1">
    <source>
        <dbReference type="ARBA" id="ARBA00006484"/>
    </source>
</evidence>
<reference evidence="3" key="1">
    <citation type="journal article" date="2014" name="Genome Announc.">
        <title>Complete sequencing and chromosome-scale genome assembly of the industrial progenitor strain P2niaD18 from the penicillin producer Penicillium chrysogenum.</title>
        <authorList>
            <person name="Specht T."/>
            <person name="Dahlmann T.A."/>
            <person name="Zadra I."/>
            <person name="Kurnsteiner H."/>
            <person name="Kuck U."/>
        </authorList>
    </citation>
    <scope>NUCLEOTIDE SEQUENCE [LARGE SCALE GENOMIC DNA]</scope>
    <source>
        <strain evidence="3">P2niaD18</strain>
    </source>
</reference>
<dbReference type="AlphaFoldDB" id="A0A167Y813"/>
<evidence type="ECO:0000256" key="2">
    <source>
        <dbReference type="ARBA" id="ARBA00023002"/>
    </source>
</evidence>
<organism evidence="3">
    <name type="scientific">Penicillium chrysogenum</name>
    <name type="common">Penicillium notatum</name>
    <dbReference type="NCBI Taxonomy" id="5076"/>
    <lineage>
        <taxon>Eukaryota</taxon>
        <taxon>Fungi</taxon>
        <taxon>Dikarya</taxon>
        <taxon>Ascomycota</taxon>
        <taxon>Pezizomycotina</taxon>
        <taxon>Eurotiomycetes</taxon>
        <taxon>Eurotiomycetidae</taxon>
        <taxon>Eurotiales</taxon>
        <taxon>Aspergillaceae</taxon>
        <taxon>Penicillium</taxon>
        <taxon>Penicillium chrysogenum species complex</taxon>
    </lineage>
</organism>
<dbReference type="EMBL" id="CM002798">
    <property type="protein sequence ID" value="KZN93676.1"/>
    <property type="molecule type" value="Genomic_DNA"/>
</dbReference>
<dbReference type="PANTHER" id="PTHR42901:SF1">
    <property type="entry name" value="ALCOHOL DEHYDROGENASE"/>
    <property type="match status" value="1"/>
</dbReference>
<comment type="similarity">
    <text evidence="1">Belongs to the short-chain dehydrogenases/reductases (SDR) family.</text>
</comment>
<dbReference type="Proteomes" id="UP000076449">
    <property type="component" value="Chromosome I"/>
</dbReference>
<dbReference type="PRINTS" id="PR00081">
    <property type="entry name" value="GDHRDH"/>
</dbReference>
<dbReference type="GO" id="GO:0016491">
    <property type="term" value="F:oxidoreductase activity"/>
    <property type="evidence" value="ECO:0007669"/>
    <property type="project" value="UniProtKB-KW"/>
</dbReference>
<accession>A0A167Y813</accession>
<proteinExistence type="inferred from homology"/>
<dbReference type="Pfam" id="PF00106">
    <property type="entry name" value="adh_short"/>
    <property type="match status" value="1"/>
</dbReference>
<keyword evidence="2" id="KW-0560">Oxidoreductase</keyword>
<protein>
    <submittedName>
        <fullName evidence="3">NADP-dependent 3-hydroxy acid dehydrogenase</fullName>
    </submittedName>
</protein>
<dbReference type="CDD" id="cd05233">
    <property type="entry name" value="SDR_c"/>
    <property type="match status" value="1"/>
</dbReference>
<name>A0A167Y813_PENCH</name>